<name>A0ABV6HDR4_9SPHI</name>
<dbReference type="Proteomes" id="UP001589774">
    <property type="component" value="Unassembled WGS sequence"/>
</dbReference>
<organism evidence="5 6">
    <name type="scientific">Olivibacter oleidegradans</name>
    <dbReference type="NCBI Taxonomy" id="760123"/>
    <lineage>
        <taxon>Bacteria</taxon>
        <taxon>Pseudomonadati</taxon>
        <taxon>Bacteroidota</taxon>
        <taxon>Sphingobacteriia</taxon>
        <taxon>Sphingobacteriales</taxon>
        <taxon>Sphingobacteriaceae</taxon>
        <taxon>Olivibacter</taxon>
    </lineage>
</organism>
<evidence type="ECO:0000256" key="2">
    <source>
        <dbReference type="ARBA" id="ARBA00023125"/>
    </source>
</evidence>
<dbReference type="SMART" id="SM00342">
    <property type="entry name" value="HTH_ARAC"/>
    <property type="match status" value="1"/>
</dbReference>
<protein>
    <submittedName>
        <fullName evidence="5">Helix-turn-helix domain-containing protein</fullName>
    </submittedName>
</protein>
<comment type="caution">
    <text evidence="5">The sequence shown here is derived from an EMBL/GenBank/DDBJ whole genome shotgun (WGS) entry which is preliminary data.</text>
</comment>
<dbReference type="Gene3D" id="1.10.10.60">
    <property type="entry name" value="Homeodomain-like"/>
    <property type="match status" value="2"/>
</dbReference>
<feature type="domain" description="HTH araC/xylS-type" evidence="4">
    <location>
        <begin position="31"/>
        <end position="128"/>
    </location>
</feature>
<reference evidence="5 6" key="1">
    <citation type="submission" date="2024-09" db="EMBL/GenBank/DDBJ databases">
        <authorList>
            <person name="Sun Q."/>
            <person name="Mori K."/>
        </authorList>
    </citation>
    <scope>NUCLEOTIDE SEQUENCE [LARGE SCALE GENOMIC DNA]</scope>
    <source>
        <strain evidence="5 6">CCM 7765</strain>
    </source>
</reference>
<dbReference type="Pfam" id="PF12833">
    <property type="entry name" value="HTH_18"/>
    <property type="match status" value="1"/>
</dbReference>
<dbReference type="PANTHER" id="PTHR43280:SF28">
    <property type="entry name" value="HTH-TYPE TRANSCRIPTIONAL ACTIVATOR RHAS"/>
    <property type="match status" value="1"/>
</dbReference>
<dbReference type="PROSITE" id="PS01124">
    <property type="entry name" value="HTH_ARAC_FAMILY_2"/>
    <property type="match status" value="1"/>
</dbReference>
<evidence type="ECO:0000259" key="4">
    <source>
        <dbReference type="PROSITE" id="PS01124"/>
    </source>
</evidence>
<dbReference type="InterPro" id="IPR018060">
    <property type="entry name" value="HTH_AraC"/>
</dbReference>
<dbReference type="RefSeq" id="WP_013664218.1">
    <property type="nucleotide sequence ID" value="NZ_JBHLWO010000001.1"/>
</dbReference>
<dbReference type="SUPFAM" id="SSF46689">
    <property type="entry name" value="Homeodomain-like"/>
    <property type="match status" value="2"/>
</dbReference>
<dbReference type="EMBL" id="JBHLWO010000001">
    <property type="protein sequence ID" value="MFC0317031.1"/>
    <property type="molecule type" value="Genomic_DNA"/>
</dbReference>
<gene>
    <name evidence="5" type="ORF">ACFFI0_01875</name>
</gene>
<evidence type="ECO:0000256" key="3">
    <source>
        <dbReference type="ARBA" id="ARBA00023163"/>
    </source>
</evidence>
<evidence type="ECO:0000256" key="1">
    <source>
        <dbReference type="ARBA" id="ARBA00023015"/>
    </source>
</evidence>
<keyword evidence="3" id="KW-0804">Transcription</keyword>
<evidence type="ECO:0000313" key="5">
    <source>
        <dbReference type="EMBL" id="MFC0317031.1"/>
    </source>
</evidence>
<keyword evidence="6" id="KW-1185">Reference proteome</keyword>
<accession>A0ABV6HDR4</accession>
<proteinExistence type="predicted"/>
<keyword evidence="2" id="KW-0238">DNA-binding</keyword>
<evidence type="ECO:0000313" key="6">
    <source>
        <dbReference type="Proteomes" id="UP001589774"/>
    </source>
</evidence>
<dbReference type="InterPro" id="IPR009057">
    <property type="entry name" value="Homeodomain-like_sf"/>
</dbReference>
<dbReference type="InterPro" id="IPR018062">
    <property type="entry name" value="HTH_AraC-typ_CS"/>
</dbReference>
<dbReference type="PANTHER" id="PTHR43280">
    <property type="entry name" value="ARAC-FAMILY TRANSCRIPTIONAL REGULATOR"/>
    <property type="match status" value="1"/>
</dbReference>
<keyword evidence="1" id="KW-0805">Transcription regulation</keyword>
<dbReference type="PROSITE" id="PS00041">
    <property type="entry name" value="HTH_ARAC_FAMILY_1"/>
    <property type="match status" value="1"/>
</dbReference>
<sequence>MNTPKKTFYEQEVERISREHGLPQHYYAYVRQSKAFMERHYGDKIELDKIASAAFMSRFHYIRVFQQVYGLTPRQYLRDLRIARAKELLKKGHSVTSVCFNVGYESLPTFSKVFKRGTGYSPKAYQDLNISNRE</sequence>